<feature type="compositionally biased region" description="Polar residues" evidence="3">
    <location>
        <begin position="20"/>
        <end position="31"/>
    </location>
</feature>
<dbReference type="InterPro" id="IPR002110">
    <property type="entry name" value="Ankyrin_rpt"/>
</dbReference>
<proteinExistence type="predicted"/>
<keyword evidence="2" id="KW-0040">ANK repeat</keyword>
<evidence type="ECO:0000256" key="3">
    <source>
        <dbReference type="SAM" id="MobiDB-lite"/>
    </source>
</evidence>
<dbReference type="InterPro" id="IPR036770">
    <property type="entry name" value="Ankyrin_rpt-contain_sf"/>
</dbReference>
<dbReference type="Pfam" id="PF12796">
    <property type="entry name" value="Ank_2"/>
    <property type="match status" value="1"/>
</dbReference>
<keyword evidence="5" id="KW-0496">Mitochondrion</keyword>
<keyword evidence="1" id="KW-0446">Lipid-binding</keyword>
<dbReference type="EMBL" id="CDSF01000155">
    <property type="protein sequence ID" value="CEP03898.1"/>
    <property type="molecule type" value="Genomic_DNA"/>
</dbReference>
<sequence>MREAQRAADDRVADAEDDQSSSSGEFFTPVSSPTGAAVPLLPAPLEIQSLWHLHTSKAFDAIQQSLRDGVDPDSRDATGHTLLVVAAQNGNRRLVKLALRYGADINRQNDAGNTALHYCFAFRFYPLGEYLIGKGADDTLRNALGCTCYDGLTPAV</sequence>
<dbReference type="PANTHER" id="PTHR24119:SF0">
    <property type="entry name" value="ACYL-COA-BINDING DOMAIN-CONTAINING PROTEIN 6"/>
    <property type="match status" value="1"/>
</dbReference>
<dbReference type="PROSITE" id="PS50297">
    <property type="entry name" value="ANK_REP_REGION"/>
    <property type="match status" value="1"/>
</dbReference>
<evidence type="ECO:0000256" key="2">
    <source>
        <dbReference type="PROSITE-ProRule" id="PRU00023"/>
    </source>
</evidence>
<dbReference type="Gene3D" id="1.25.40.20">
    <property type="entry name" value="Ankyrin repeat-containing domain"/>
    <property type="match status" value="1"/>
</dbReference>
<name>A0A0G4J8E6_PLABS</name>
<geneLocation type="mitochondrion" evidence="5"/>
<gene>
    <name evidence="4" type="ORF">PBRA_003505</name>
    <name evidence="5" type="ORF">PLBR_LOCUS7072</name>
</gene>
<dbReference type="STRING" id="37360.A0A0G4J8E6"/>
<dbReference type="OrthoDB" id="341259at2759"/>
<dbReference type="PANTHER" id="PTHR24119">
    <property type="entry name" value="ACYL-COA-BINDING DOMAIN-CONTAINING PROTEIN 6"/>
    <property type="match status" value="1"/>
</dbReference>
<evidence type="ECO:0000313" key="4">
    <source>
        <dbReference type="EMBL" id="CEP03898.1"/>
    </source>
</evidence>
<dbReference type="SUPFAM" id="SSF48403">
    <property type="entry name" value="Ankyrin repeat"/>
    <property type="match status" value="1"/>
</dbReference>
<dbReference type="Proteomes" id="UP000290189">
    <property type="component" value="Unassembled WGS sequence"/>
</dbReference>
<feature type="repeat" description="ANK" evidence="2">
    <location>
        <begin position="78"/>
        <end position="110"/>
    </location>
</feature>
<keyword evidence="6" id="KW-1185">Reference proteome</keyword>
<evidence type="ECO:0000313" key="6">
    <source>
        <dbReference type="Proteomes" id="UP000039324"/>
    </source>
</evidence>
<organism evidence="4 6">
    <name type="scientific">Plasmodiophora brassicae</name>
    <name type="common">Clubroot disease agent</name>
    <dbReference type="NCBI Taxonomy" id="37360"/>
    <lineage>
        <taxon>Eukaryota</taxon>
        <taxon>Sar</taxon>
        <taxon>Rhizaria</taxon>
        <taxon>Endomyxa</taxon>
        <taxon>Phytomyxea</taxon>
        <taxon>Plasmodiophorida</taxon>
        <taxon>Plasmodiophoridae</taxon>
        <taxon>Plasmodiophora</taxon>
    </lineage>
</organism>
<evidence type="ECO:0000313" key="5">
    <source>
        <dbReference type="EMBL" id="SPQ99857.1"/>
    </source>
</evidence>
<feature type="compositionally biased region" description="Basic and acidic residues" evidence="3">
    <location>
        <begin position="1"/>
        <end position="14"/>
    </location>
</feature>
<evidence type="ECO:0000256" key="1">
    <source>
        <dbReference type="ARBA" id="ARBA00023121"/>
    </source>
</evidence>
<protein>
    <submittedName>
        <fullName evidence="4">Uncharacterized protein</fullName>
    </submittedName>
</protein>
<feature type="region of interest" description="Disordered" evidence="3">
    <location>
        <begin position="1"/>
        <end position="31"/>
    </location>
</feature>
<dbReference type="EMBL" id="OVEO01000012">
    <property type="protein sequence ID" value="SPQ99857.1"/>
    <property type="molecule type" value="Genomic_DNA"/>
</dbReference>
<reference evidence="5 7" key="2">
    <citation type="submission" date="2018-03" db="EMBL/GenBank/DDBJ databases">
        <authorList>
            <person name="Fogelqvist J."/>
        </authorList>
    </citation>
    <scope>NUCLEOTIDE SEQUENCE [LARGE SCALE GENOMIC DNA]</scope>
</reference>
<evidence type="ECO:0000313" key="7">
    <source>
        <dbReference type="Proteomes" id="UP000290189"/>
    </source>
</evidence>
<accession>A0A0G4J8E6</accession>
<dbReference type="PROSITE" id="PS50088">
    <property type="entry name" value="ANK_REPEAT"/>
    <property type="match status" value="1"/>
</dbReference>
<dbReference type="GO" id="GO:0000062">
    <property type="term" value="F:fatty-acyl-CoA binding"/>
    <property type="evidence" value="ECO:0007669"/>
    <property type="project" value="TreeGrafter"/>
</dbReference>
<dbReference type="AlphaFoldDB" id="A0A0G4J8E6"/>
<dbReference type="SMART" id="SM00248">
    <property type="entry name" value="ANK"/>
    <property type="match status" value="2"/>
</dbReference>
<reference evidence="4 6" key="1">
    <citation type="submission" date="2015-02" db="EMBL/GenBank/DDBJ databases">
        <authorList>
            <person name="Chooi Y.-H."/>
        </authorList>
    </citation>
    <scope>NUCLEOTIDE SEQUENCE [LARGE SCALE GENOMIC DNA]</scope>
    <source>
        <strain evidence="4">E3</strain>
    </source>
</reference>
<dbReference type="Proteomes" id="UP000039324">
    <property type="component" value="Unassembled WGS sequence"/>
</dbReference>